<evidence type="ECO:0000313" key="2">
    <source>
        <dbReference type="Proteomes" id="UP000501690"/>
    </source>
</evidence>
<keyword evidence="2" id="KW-1185">Reference proteome</keyword>
<name>A0A4D6M5N4_VIGUN</name>
<accession>A0A4D6M5N4</accession>
<reference evidence="1 2" key="1">
    <citation type="submission" date="2019-04" db="EMBL/GenBank/DDBJ databases">
        <title>An improved genome assembly and genetic linkage map for asparagus bean, Vigna unguiculata ssp. sesquipedialis.</title>
        <authorList>
            <person name="Xia Q."/>
            <person name="Zhang R."/>
            <person name="Dong Y."/>
        </authorList>
    </citation>
    <scope>NUCLEOTIDE SEQUENCE [LARGE SCALE GENOMIC DNA]</scope>
    <source>
        <tissue evidence="1">Leaf</tissue>
    </source>
</reference>
<proteinExistence type="predicted"/>
<evidence type="ECO:0000313" key="1">
    <source>
        <dbReference type="EMBL" id="QCD96063.1"/>
    </source>
</evidence>
<organism evidence="1 2">
    <name type="scientific">Vigna unguiculata</name>
    <name type="common">Cowpea</name>
    <dbReference type="NCBI Taxonomy" id="3917"/>
    <lineage>
        <taxon>Eukaryota</taxon>
        <taxon>Viridiplantae</taxon>
        <taxon>Streptophyta</taxon>
        <taxon>Embryophyta</taxon>
        <taxon>Tracheophyta</taxon>
        <taxon>Spermatophyta</taxon>
        <taxon>Magnoliopsida</taxon>
        <taxon>eudicotyledons</taxon>
        <taxon>Gunneridae</taxon>
        <taxon>Pentapetalae</taxon>
        <taxon>rosids</taxon>
        <taxon>fabids</taxon>
        <taxon>Fabales</taxon>
        <taxon>Fabaceae</taxon>
        <taxon>Papilionoideae</taxon>
        <taxon>50 kb inversion clade</taxon>
        <taxon>NPAAA clade</taxon>
        <taxon>indigoferoid/millettioid clade</taxon>
        <taxon>Phaseoleae</taxon>
        <taxon>Vigna</taxon>
    </lineage>
</organism>
<dbReference type="EMBL" id="CP039350">
    <property type="protein sequence ID" value="QCD96063.1"/>
    <property type="molecule type" value="Genomic_DNA"/>
</dbReference>
<gene>
    <name evidence="1" type="ORF">DEO72_LG6g765</name>
</gene>
<dbReference type="AlphaFoldDB" id="A0A4D6M5N4"/>
<sequence length="89" mass="9845">MVVVMVRQMVLFVQVQMRVELLLLTKLRWLSWLLQRWCERGGVRSEMNGGGGSGKMNAVAAGENEEVPVRLAARVAAAAAMVMEGKEEN</sequence>
<dbReference type="Proteomes" id="UP000501690">
    <property type="component" value="Linkage Group LG6"/>
</dbReference>
<protein>
    <submittedName>
        <fullName evidence="1">Uncharacterized protein</fullName>
    </submittedName>
</protein>